<keyword evidence="2" id="KW-1185">Reference proteome</keyword>
<evidence type="ECO:0000313" key="2">
    <source>
        <dbReference type="Proteomes" id="UP000799538"/>
    </source>
</evidence>
<sequence length="63" mass="7069">MLPCYVLWTQILLPLSNYSTYQTVTMNLADGQLPATTHDASQVYSVPDIESDECTSERARQDS</sequence>
<dbReference type="OrthoDB" id="10448641at2759"/>
<reference evidence="2" key="1">
    <citation type="journal article" date="2020" name="Stud. Mycol.">
        <title>101 Dothideomycetes genomes: A test case for predicting lifestyles and emergence of pathogens.</title>
        <authorList>
            <person name="Haridas S."/>
            <person name="Albert R."/>
            <person name="Binder M."/>
            <person name="Bloem J."/>
            <person name="LaButti K."/>
            <person name="Salamov A."/>
            <person name="Andreopoulos B."/>
            <person name="Baker S."/>
            <person name="Barry K."/>
            <person name="Bills G."/>
            <person name="Bluhm B."/>
            <person name="Cannon C."/>
            <person name="Castanera R."/>
            <person name="Culley D."/>
            <person name="Daum C."/>
            <person name="Ezra D."/>
            <person name="Gonzalez J."/>
            <person name="Henrissat B."/>
            <person name="Kuo A."/>
            <person name="Liang C."/>
            <person name="Lipzen A."/>
            <person name="Lutzoni F."/>
            <person name="Magnuson J."/>
            <person name="Mondo S."/>
            <person name="Nolan M."/>
            <person name="Ohm R."/>
            <person name="Pangilinan J."/>
            <person name="Park H.-J."/>
            <person name="Ramirez L."/>
            <person name="Alfaro M."/>
            <person name="Sun H."/>
            <person name="Tritt A."/>
            <person name="Yoshinaga Y."/>
            <person name="Zwiers L.-H."/>
            <person name="Turgeon B."/>
            <person name="Goodwin S."/>
            <person name="Spatafora J."/>
            <person name="Crous P."/>
            <person name="Grigoriev I."/>
        </authorList>
    </citation>
    <scope>NUCLEOTIDE SEQUENCE [LARGE SCALE GENOMIC DNA]</scope>
    <source>
        <strain evidence="2">CECT 20119</strain>
    </source>
</reference>
<dbReference type="AlphaFoldDB" id="A0A6A6G6Q4"/>
<dbReference type="Proteomes" id="UP000799538">
    <property type="component" value="Unassembled WGS sequence"/>
</dbReference>
<name>A0A6A6G6Q4_9PEZI</name>
<accession>A0A6A6G6Q4</accession>
<proteinExistence type="predicted"/>
<evidence type="ECO:0000313" key="1">
    <source>
        <dbReference type="EMBL" id="KAF2221357.1"/>
    </source>
</evidence>
<protein>
    <submittedName>
        <fullName evidence="1">Uncharacterized protein</fullName>
    </submittedName>
</protein>
<organism evidence="1 2">
    <name type="scientific">Elsinoe ampelina</name>
    <dbReference type="NCBI Taxonomy" id="302913"/>
    <lineage>
        <taxon>Eukaryota</taxon>
        <taxon>Fungi</taxon>
        <taxon>Dikarya</taxon>
        <taxon>Ascomycota</taxon>
        <taxon>Pezizomycotina</taxon>
        <taxon>Dothideomycetes</taxon>
        <taxon>Dothideomycetidae</taxon>
        <taxon>Myriangiales</taxon>
        <taxon>Elsinoaceae</taxon>
        <taxon>Elsinoe</taxon>
    </lineage>
</organism>
<dbReference type="EMBL" id="ML992510">
    <property type="protein sequence ID" value="KAF2221357.1"/>
    <property type="molecule type" value="Genomic_DNA"/>
</dbReference>
<gene>
    <name evidence="1" type="ORF">BDZ85DRAFT_265248</name>
</gene>